<dbReference type="PANTHER" id="PTHR15615:SF36">
    <property type="entry name" value="PHO85 CYCLIN-5"/>
    <property type="match status" value="1"/>
</dbReference>
<comment type="caution">
    <text evidence="2">The sequence shown here is derived from an EMBL/GenBank/DDBJ whole genome shotgun (WGS) entry which is preliminary data.</text>
</comment>
<dbReference type="InterPro" id="IPR013922">
    <property type="entry name" value="Cyclin_PHO80-like"/>
</dbReference>
<dbReference type="GO" id="GO:0005634">
    <property type="term" value="C:nucleus"/>
    <property type="evidence" value="ECO:0007669"/>
    <property type="project" value="TreeGrafter"/>
</dbReference>
<feature type="compositionally biased region" description="Polar residues" evidence="1">
    <location>
        <begin position="278"/>
        <end position="292"/>
    </location>
</feature>
<dbReference type="CDD" id="cd20557">
    <property type="entry name" value="CYCLIN_ScPCL1-like"/>
    <property type="match status" value="1"/>
</dbReference>
<dbReference type="Gene3D" id="1.10.472.10">
    <property type="entry name" value="Cyclin-like"/>
    <property type="match status" value="1"/>
</dbReference>
<dbReference type="Pfam" id="PF08613">
    <property type="entry name" value="Cyclin"/>
    <property type="match status" value="1"/>
</dbReference>
<dbReference type="Proteomes" id="UP000245591">
    <property type="component" value="Unassembled WGS sequence"/>
</dbReference>
<feature type="compositionally biased region" description="Polar residues" evidence="1">
    <location>
        <begin position="61"/>
        <end position="73"/>
    </location>
</feature>
<dbReference type="GO" id="GO:0019901">
    <property type="term" value="F:protein kinase binding"/>
    <property type="evidence" value="ECO:0007669"/>
    <property type="project" value="InterPro"/>
</dbReference>
<reference evidence="2 3" key="1">
    <citation type="journal article" date="2018" name="MBio">
        <title>Comparative Genomics Reveals the Core Gene Toolbox for the Fungus-Insect Symbiosis.</title>
        <authorList>
            <person name="Wang Y."/>
            <person name="Stata M."/>
            <person name="Wang W."/>
            <person name="Stajich J.E."/>
            <person name="White M.M."/>
            <person name="Moncalvo J.M."/>
        </authorList>
    </citation>
    <scope>NUCLEOTIDE SEQUENCE [LARGE SCALE GENOMIC DNA]</scope>
    <source>
        <strain evidence="2 3">AUS-126-30</strain>
    </source>
</reference>
<feature type="region of interest" description="Disordered" evidence="1">
    <location>
        <begin position="1"/>
        <end position="41"/>
    </location>
</feature>
<feature type="region of interest" description="Disordered" evidence="1">
    <location>
        <begin position="278"/>
        <end position="302"/>
    </location>
</feature>
<evidence type="ECO:0008006" key="4">
    <source>
        <dbReference type="Google" id="ProtNLM"/>
    </source>
</evidence>
<sequence>METINCNDKILFPSSTPSQQNLKPQKKRQLSEQATSSSPFHQQNLSKRVCIKSLVNPQTPSIEGSTDLSSSHPGSADDLKSIAFPNTTTKIGLQNPAPSTMSLNKELEKKNLARLSHLYEISCSIIQNIWPNHSVSKRAHLCSLKAFVIETHQQSRLGITILEIALYYLIRAKPQIQARRKLAQTVLASCLNTKKDNEVDSSKKSFGTSEATPNFENTQVEITVGTPKPSNDNSSECWAGATLNQPPSLNSFTGIPDQPIPAQAFLNQSNFNRFNSTNTYRKIPTVPSNTGTPHLRRSHTSSSINQAKMLSKSSGSLLDSYLSQHRESHPTIQFHPSDSSLNSLSAVSESTYEDDLKLNEQENLKKMGVDVTRCGRRMFVAALICAAKFALDISISNKAWHKITNLPPRQLANMETSFLELLDYKLFLSDTIYRQWSTLLQLSVATPSQIVIPDCIMKKLSSSYPVLPNTSQSISQTAPAPKPDNRAFQFANKPVPGYFPGYSNCRSNSEQKRFGFSKEHGLLRQAPQSQYNPYMLTQSHNKEYSHISVSSKNNYLNMYHNPRHNSNYHFQNGFDSKVTIAEPNNFGNVTIAEGCIDSASGPVHLLRGFGSH</sequence>
<dbReference type="EMBL" id="MBFU01000009">
    <property type="protein sequence ID" value="PWA03682.1"/>
    <property type="molecule type" value="Genomic_DNA"/>
</dbReference>
<evidence type="ECO:0000256" key="1">
    <source>
        <dbReference type="SAM" id="MobiDB-lite"/>
    </source>
</evidence>
<organism evidence="2 3">
    <name type="scientific">Smittium angustum</name>
    <dbReference type="NCBI Taxonomy" id="133377"/>
    <lineage>
        <taxon>Eukaryota</taxon>
        <taxon>Fungi</taxon>
        <taxon>Fungi incertae sedis</taxon>
        <taxon>Zoopagomycota</taxon>
        <taxon>Kickxellomycotina</taxon>
        <taxon>Harpellomycetes</taxon>
        <taxon>Harpellales</taxon>
        <taxon>Legeriomycetaceae</taxon>
        <taxon>Smittium</taxon>
    </lineage>
</organism>
<dbReference type="GO" id="GO:0016538">
    <property type="term" value="F:cyclin-dependent protein serine/threonine kinase regulator activity"/>
    <property type="evidence" value="ECO:0007669"/>
    <property type="project" value="TreeGrafter"/>
</dbReference>
<accession>A0A2U1JF04</accession>
<name>A0A2U1JF04_SMIAN</name>
<dbReference type="PANTHER" id="PTHR15615">
    <property type="match status" value="1"/>
</dbReference>
<dbReference type="AlphaFoldDB" id="A0A2U1JF04"/>
<feature type="compositionally biased region" description="Polar residues" evidence="1">
    <location>
        <begin position="13"/>
        <end position="23"/>
    </location>
</feature>
<protein>
    <recommendedName>
        <fullName evidence="4">Cyclin N-terminal domain-containing protein</fullName>
    </recommendedName>
</protein>
<gene>
    <name evidence="2" type="ORF">BB558_000159</name>
</gene>
<feature type="region of interest" description="Disordered" evidence="1">
    <location>
        <begin position="61"/>
        <end position="81"/>
    </location>
</feature>
<evidence type="ECO:0000313" key="3">
    <source>
        <dbReference type="Proteomes" id="UP000245591"/>
    </source>
</evidence>
<proteinExistence type="predicted"/>
<dbReference type="GO" id="GO:0000307">
    <property type="term" value="C:cyclin-dependent protein kinase holoenzyme complex"/>
    <property type="evidence" value="ECO:0007669"/>
    <property type="project" value="TreeGrafter"/>
</dbReference>
<keyword evidence="3" id="KW-1185">Reference proteome</keyword>
<feature type="compositionally biased region" description="Polar residues" evidence="1">
    <location>
        <begin position="31"/>
        <end position="41"/>
    </location>
</feature>
<evidence type="ECO:0000313" key="2">
    <source>
        <dbReference type="EMBL" id="PWA03682.1"/>
    </source>
</evidence>